<dbReference type="EMBL" id="JBJKBG010000008">
    <property type="protein sequence ID" value="KAL3725963.1"/>
    <property type="molecule type" value="Genomic_DNA"/>
</dbReference>
<evidence type="ECO:0000259" key="10">
    <source>
        <dbReference type="Pfam" id="PF24474"/>
    </source>
</evidence>
<evidence type="ECO:0000313" key="12">
    <source>
        <dbReference type="EMBL" id="KAL3725963.1"/>
    </source>
</evidence>
<feature type="compositionally biased region" description="Low complexity" evidence="7">
    <location>
        <begin position="1122"/>
        <end position="1144"/>
    </location>
</feature>
<evidence type="ECO:0000256" key="4">
    <source>
        <dbReference type="ARBA" id="ARBA00022729"/>
    </source>
</evidence>
<evidence type="ECO:0000256" key="1">
    <source>
        <dbReference type="ARBA" id="ARBA00004479"/>
    </source>
</evidence>
<feature type="domain" description="Transmembrane protein 131-like N-terminal" evidence="9">
    <location>
        <begin position="238"/>
        <end position="320"/>
    </location>
</feature>
<feature type="domain" description="TMEM131L fifth Ig-like" evidence="11">
    <location>
        <begin position="854"/>
        <end position="918"/>
    </location>
</feature>
<evidence type="ECO:0000313" key="13">
    <source>
        <dbReference type="Proteomes" id="UP001634007"/>
    </source>
</evidence>
<dbReference type="Pfam" id="PF24501">
    <property type="entry name" value="Ig_TMEM131L_5"/>
    <property type="match status" value="1"/>
</dbReference>
<dbReference type="Pfam" id="PF12371">
    <property type="entry name" value="TMEM131_like_N"/>
    <property type="match status" value="1"/>
</dbReference>
<feature type="compositionally biased region" description="Basic and acidic residues" evidence="7">
    <location>
        <begin position="1170"/>
        <end position="1182"/>
    </location>
</feature>
<accession>A0ABD3JIN2</accession>
<dbReference type="PANTHER" id="PTHR22050">
    <property type="entry name" value="RW1 PROTEIN HOMOLOG"/>
    <property type="match status" value="1"/>
</dbReference>
<reference evidence="12 13" key="1">
    <citation type="submission" date="2024-11" db="EMBL/GenBank/DDBJ databases">
        <title>Chromosome-level genome assembly of Eucalyptus globulus Labill. provides insights into its genome evolution.</title>
        <authorList>
            <person name="Li X."/>
        </authorList>
    </citation>
    <scope>NUCLEOTIDE SEQUENCE [LARGE SCALE GENOMIC DNA]</scope>
    <source>
        <strain evidence="12">CL2024</strain>
        <tissue evidence="12">Fresh tender leaves</tissue>
    </source>
</reference>
<evidence type="ECO:0000256" key="3">
    <source>
        <dbReference type="ARBA" id="ARBA00022692"/>
    </source>
</evidence>
<keyword evidence="3 8" id="KW-0812">Transmembrane</keyword>
<feature type="region of interest" description="Disordered" evidence="7">
    <location>
        <begin position="1094"/>
        <end position="1190"/>
    </location>
</feature>
<comment type="caution">
    <text evidence="12">The sequence shown here is derived from an EMBL/GenBank/DDBJ whole genome shotgun (WGS) entry which is preliminary data.</text>
</comment>
<evidence type="ECO:0000256" key="7">
    <source>
        <dbReference type="SAM" id="MobiDB-lite"/>
    </source>
</evidence>
<evidence type="ECO:0000256" key="5">
    <source>
        <dbReference type="ARBA" id="ARBA00022989"/>
    </source>
</evidence>
<name>A0ABD3JIN2_EUCGL</name>
<feature type="transmembrane region" description="Helical" evidence="8">
    <location>
        <begin position="949"/>
        <end position="968"/>
    </location>
</feature>
<feature type="compositionally biased region" description="Basic residues" evidence="7">
    <location>
        <begin position="1101"/>
        <end position="1110"/>
    </location>
</feature>
<evidence type="ECO:0000256" key="8">
    <source>
        <dbReference type="SAM" id="Phobius"/>
    </source>
</evidence>
<keyword evidence="5 8" id="KW-1133">Transmembrane helix</keyword>
<evidence type="ECO:0008006" key="14">
    <source>
        <dbReference type="Google" id="ProtNLM"/>
    </source>
</evidence>
<proteinExistence type="inferred from homology"/>
<dbReference type="InterPro" id="IPR056001">
    <property type="entry name" value="DUF7579"/>
</dbReference>
<comment type="subcellular location">
    <subcellularLocation>
        <location evidence="1">Membrane</location>
        <topology evidence="1">Single-pass type I membrane protein</topology>
    </subcellularLocation>
</comment>
<dbReference type="Proteomes" id="UP001634007">
    <property type="component" value="Unassembled WGS sequence"/>
</dbReference>
<sequence length="1320" mass="144676">MEAAAIPFVGAAPWRSRPMLRLRGSFHLTKASFVIGFLSCIFFSFVACVHCFEVGRQEAVEENNGCGSSNGNYGAGIRNIVVGGDVDSDYTPDNSKARMTLGNICSEFFCFPSTLPGFLSENSNTKDTTLEDSLIRPDNPLFVGVGPGEFTQWANNSRWSSDYGISILSNGRTVSCSLNSRKNVNEFSYIQTSGANQHDISSCRAPLLNPKSVSFSQGKNSEMDKSGSFDGFLSPNIEINPPILDWGEKYLYGPSIAFLTVSNNWSDSILHVYQPFSTDVQFFSCNFTEAVLEPGEVASLCFVFLPRWQGLSSAHLIVQTNFGGFLVQARGFAVKSPYGIQPILGVDESSTGRWRKNLSLFNPFDEILYVEEIALWLSVSLGDNSLHMEATCTHENPSSSDGLQSVKDWFLVKSSPIDLPVMAMRSHKSWEVGPQISEDIVEIDLSFGSVGKVLGAFCMQLTTSSKDRADIMMVPIEAEIDDMAITHDIAGLLSVSLESVTSSDVAGSFVSISLRNSATRVITVTKISEIANSKLFQIKYMDGLVLFPDTITQVALLTCNHVSDEIHFTHETLDADRICKLLIQTNDSQSQIEILCQDILHVCSGRDSFSGYNHQVDNANFGNKRTLSLEHLRANAEALQTADLDEFVLGNWKSQGTNCEMSVLDNHEVNHEVFFHIVPIGTHLSKWITVHNPSQQPVIMQLLLNSGEMIDECKDPIQLGQPILSGILVHGESVKPPTYGFSVAESALTEAYVHPQGQASLGPLIFHPSDRCEWRSSVLVRNNLSGVEWLSLRGIGGSYSLVLLENSEPVEKLEFDLDFSDSLNTVNQEKMTSQMHDSVHSCHKPLIKVIYAKNTGDMPLEVRRIRVSGTDCKLDGFTVHNCTSFSLRPGEAKKLLISYRSNFLAPVEHRHLELDLASGILIIPMKANIHLTMLGSCKKSLFLIRVKRIFAAILLAALFVLLVLFCFFPQMTVSQDWRCGRGKDSIMTTQCKGKSSKSNKPVGSTKVDPFPNFLVADKPLLPESMAYTDNLRGCEEVHGIGAPDTKSNAQDVGTPVIPAEAQKDRERSCSPLSLVGAAESCNVVEEVSQPGNLSVRIGKDKGRRRRKRKGAGAGFSTLLEVSSSQSGNSTPSSPLSPVSSVPTPRRMCPLSPDPDPEQCIETGNPLSQWPDRERRQVSKPDKSASCLEPAVSKKKSSAVLHVQPPAPIKTASKPVLLPSATFPCAGRPTSSLRPHARAPGSHLCSQKIIKSEEKVESENKFTYDIWGDHFSTLRTAGRSMDDLAKMFGTVNSDSNSFFVRGPQTLMNKYQPGSISSQQGG</sequence>
<protein>
    <recommendedName>
        <fullName evidence="14">Transmembrane protein 131-like N-terminal domain-containing protein</fullName>
    </recommendedName>
</protein>
<keyword evidence="13" id="KW-1185">Reference proteome</keyword>
<comment type="similarity">
    <text evidence="2">Belongs to the TMEM131 family.</text>
</comment>
<dbReference type="PANTHER" id="PTHR22050:SF0">
    <property type="entry name" value="TRANSMEMBRANE PROTEIN 131 HOMOLOG"/>
    <property type="match status" value="1"/>
</dbReference>
<dbReference type="GO" id="GO:0016020">
    <property type="term" value="C:membrane"/>
    <property type="evidence" value="ECO:0007669"/>
    <property type="project" value="UniProtKB-SubCell"/>
</dbReference>
<dbReference type="InterPro" id="IPR022113">
    <property type="entry name" value="TMEM131L_N"/>
</dbReference>
<evidence type="ECO:0000256" key="2">
    <source>
        <dbReference type="ARBA" id="ARBA00006682"/>
    </source>
</evidence>
<evidence type="ECO:0000256" key="6">
    <source>
        <dbReference type="ARBA" id="ARBA00023136"/>
    </source>
</evidence>
<organism evidence="12 13">
    <name type="scientific">Eucalyptus globulus</name>
    <name type="common">Tasmanian blue gum</name>
    <dbReference type="NCBI Taxonomy" id="34317"/>
    <lineage>
        <taxon>Eukaryota</taxon>
        <taxon>Viridiplantae</taxon>
        <taxon>Streptophyta</taxon>
        <taxon>Embryophyta</taxon>
        <taxon>Tracheophyta</taxon>
        <taxon>Spermatophyta</taxon>
        <taxon>Magnoliopsida</taxon>
        <taxon>eudicotyledons</taxon>
        <taxon>Gunneridae</taxon>
        <taxon>Pentapetalae</taxon>
        <taxon>rosids</taxon>
        <taxon>malvids</taxon>
        <taxon>Myrtales</taxon>
        <taxon>Myrtaceae</taxon>
        <taxon>Myrtoideae</taxon>
        <taxon>Eucalypteae</taxon>
        <taxon>Eucalyptus</taxon>
    </lineage>
</organism>
<keyword evidence="6 8" id="KW-0472">Membrane</keyword>
<gene>
    <name evidence="12" type="ORF">ACJRO7_030929</name>
</gene>
<keyword evidence="4" id="KW-0732">Signal</keyword>
<dbReference type="InterPro" id="IPR039877">
    <property type="entry name" value="TMEM131-like"/>
</dbReference>
<dbReference type="Pfam" id="PF24474">
    <property type="entry name" value="DUF7579"/>
    <property type="match status" value="1"/>
</dbReference>
<dbReference type="InterPro" id="IPR055437">
    <property type="entry name" value="TMEM131L_Ig_5"/>
</dbReference>
<feature type="domain" description="DUF7579" evidence="10">
    <location>
        <begin position="492"/>
        <end position="606"/>
    </location>
</feature>
<evidence type="ECO:0000259" key="9">
    <source>
        <dbReference type="Pfam" id="PF12371"/>
    </source>
</evidence>
<evidence type="ECO:0000259" key="11">
    <source>
        <dbReference type="Pfam" id="PF24501"/>
    </source>
</evidence>